<dbReference type="Proteomes" id="UP000477083">
    <property type="component" value="Unassembled WGS sequence"/>
</dbReference>
<name>A0A6L8VJB8_9RHOB</name>
<keyword evidence="2 4" id="KW-0238">DNA-binding</keyword>
<evidence type="ECO:0000313" key="7">
    <source>
        <dbReference type="Proteomes" id="UP000477083"/>
    </source>
</evidence>
<gene>
    <name evidence="6" type="ORF">GS660_11270</name>
</gene>
<evidence type="ECO:0000259" key="5">
    <source>
        <dbReference type="PROSITE" id="PS50977"/>
    </source>
</evidence>
<dbReference type="OrthoDB" id="9809772at2"/>
<dbReference type="EMBL" id="WWNR01000006">
    <property type="protein sequence ID" value="MZQ89672.1"/>
    <property type="molecule type" value="Genomic_DNA"/>
</dbReference>
<dbReference type="AlphaFoldDB" id="A0A6L8VJB8"/>
<feature type="domain" description="HTH tetR-type" evidence="5">
    <location>
        <begin position="10"/>
        <end position="70"/>
    </location>
</feature>
<dbReference type="PANTHER" id="PTHR30055:SF234">
    <property type="entry name" value="HTH-TYPE TRANSCRIPTIONAL REGULATOR BETI"/>
    <property type="match status" value="1"/>
</dbReference>
<organism evidence="6 7">
    <name type="scientific">Frigidibacter albus</name>
    <dbReference type="NCBI Taxonomy" id="1465486"/>
    <lineage>
        <taxon>Bacteria</taxon>
        <taxon>Pseudomonadati</taxon>
        <taxon>Pseudomonadota</taxon>
        <taxon>Alphaproteobacteria</taxon>
        <taxon>Rhodobacterales</taxon>
        <taxon>Paracoccaceae</taxon>
        <taxon>Frigidibacter</taxon>
    </lineage>
</organism>
<dbReference type="PRINTS" id="PR00455">
    <property type="entry name" value="HTHTETR"/>
</dbReference>
<dbReference type="InterPro" id="IPR041479">
    <property type="entry name" value="TetR_CgmR_C"/>
</dbReference>
<evidence type="ECO:0000256" key="4">
    <source>
        <dbReference type="PROSITE-ProRule" id="PRU00335"/>
    </source>
</evidence>
<evidence type="ECO:0000256" key="3">
    <source>
        <dbReference type="ARBA" id="ARBA00023163"/>
    </source>
</evidence>
<evidence type="ECO:0000313" key="6">
    <source>
        <dbReference type="EMBL" id="MZQ89672.1"/>
    </source>
</evidence>
<proteinExistence type="predicted"/>
<keyword evidence="1" id="KW-0805">Transcription regulation</keyword>
<keyword evidence="3" id="KW-0804">Transcription</keyword>
<dbReference type="InterPro" id="IPR009057">
    <property type="entry name" value="Homeodomain-like_sf"/>
</dbReference>
<dbReference type="PANTHER" id="PTHR30055">
    <property type="entry name" value="HTH-TYPE TRANSCRIPTIONAL REGULATOR RUTR"/>
    <property type="match status" value="1"/>
</dbReference>
<evidence type="ECO:0000256" key="1">
    <source>
        <dbReference type="ARBA" id="ARBA00023015"/>
    </source>
</evidence>
<accession>A0A6L8VJB8</accession>
<sequence length="191" mass="20188">MTKPRTRNPAATRQRLLDAAGELACEEGASSLSLDAVAAKAGVSKGGLLYHFPSKNALLRAMVADHVSRVRAELEARAPGALSGTAPALTAALCYLDVLREEMCSTPAGASGAFAAMLEDPAFMEPVLTFRDDLRALFARCPDPRRAAIVFLACEGLMHEKLTDAHRPEEGNDTVLRDLAALLTGDQAGCP</sequence>
<protein>
    <submittedName>
        <fullName evidence="6">TetR family transcriptional regulator</fullName>
    </submittedName>
</protein>
<dbReference type="RefSeq" id="WP_161346477.1">
    <property type="nucleotide sequence ID" value="NZ_BMGW01000006.1"/>
</dbReference>
<comment type="caution">
    <text evidence="6">The sequence shown here is derived from an EMBL/GenBank/DDBJ whole genome shotgun (WGS) entry which is preliminary data.</text>
</comment>
<keyword evidence="7" id="KW-1185">Reference proteome</keyword>
<dbReference type="Pfam" id="PF00440">
    <property type="entry name" value="TetR_N"/>
    <property type="match status" value="1"/>
</dbReference>
<reference evidence="6 7" key="1">
    <citation type="submission" date="2020-01" db="EMBL/GenBank/DDBJ databases">
        <title>Frigidibacter albus SP32T (=CGMCC 1.13995T).</title>
        <authorList>
            <person name="Liao X."/>
        </authorList>
    </citation>
    <scope>NUCLEOTIDE SEQUENCE [LARGE SCALE GENOMIC DNA]</scope>
    <source>
        <strain evidence="6 7">SP32</strain>
    </source>
</reference>
<evidence type="ECO:0000256" key="2">
    <source>
        <dbReference type="ARBA" id="ARBA00023125"/>
    </source>
</evidence>
<dbReference type="Pfam" id="PF17937">
    <property type="entry name" value="TetR_C_28"/>
    <property type="match status" value="1"/>
</dbReference>
<feature type="DNA-binding region" description="H-T-H motif" evidence="4">
    <location>
        <begin position="33"/>
        <end position="52"/>
    </location>
</feature>
<dbReference type="Gene3D" id="1.10.357.10">
    <property type="entry name" value="Tetracycline Repressor, domain 2"/>
    <property type="match status" value="1"/>
</dbReference>
<dbReference type="InterPro" id="IPR050109">
    <property type="entry name" value="HTH-type_TetR-like_transc_reg"/>
</dbReference>
<dbReference type="PROSITE" id="PS50977">
    <property type="entry name" value="HTH_TETR_2"/>
    <property type="match status" value="1"/>
</dbReference>
<dbReference type="GO" id="GO:0000976">
    <property type="term" value="F:transcription cis-regulatory region binding"/>
    <property type="evidence" value="ECO:0007669"/>
    <property type="project" value="TreeGrafter"/>
</dbReference>
<dbReference type="InterPro" id="IPR001647">
    <property type="entry name" value="HTH_TetR"/>
</dbReference>
<dbReference type="SUPFAM" id="SSF46689">
    <property type="entry name" value="Homeodomain-like"/>
    <property type="match status" value="1"/>
</dbReference>
<dbReference type="GO" id="GO:0003700">
    <property type="term" value="F:DNA-binding transcription factor activity"/>
    <property type="evidence" value="ECO:0007669"/>
    <property type="project" value="TreeGrafter"/>
</dbReference>